<keyword evidence="4" id="KW-1185">Reference proteome</keyword>
<dbReference type="EMBL" id="JBIMSN010000126">
    <property type="protein sequence ID" value="MFH5231913.1"/>
    <property type="molecule type" value="Genomic_DNA"/>
</dbReference>
<evidence type="ECO:0000313" key="1">
    <source>
        <dbReference type="EMBL" id="MFH5231913.1"/>
    </source>
</evidence>
<organism evidence="1 4">
    <name type="scientific">Antrihabitans spumae</name>
    <dbReference type="NCBI Taxonomy" id="3373370"/>
    <lineage>
        <taxon>Bacteria</taxon>
        <taxon>Bacillati</taxon>
        <taxon>Actinomycetota</taxon>
        <taxon>Actinomycetes</taxon>
        <taxon>Mycobacteriales</taxon>
        <taxon>Nocardiaceae</taxon>
        <taxon>Antrihabitans</taxon>
    </lineage>
</organism>
<dbReference type="Proteomes" id="UP001609219">
    <property type="component" value="Unassembled WGS sequence"/>
</dbReference>
<dbReference type="EMBL" id="JBIMSP010000012">
    <property type="protein sequence ID" value="MFH5242252.1"/>
    <property type="molecule type" value="Genomic_DNA"/>
</dbReference>
<gene>
    <name evidence="2" type="ORF">ACHIPV_10195</name>
    <name evidence="1" type="ORF">ACHIRB_25570</name>
</gene>
<evidence type="ECO:0000313" key="4">
    <source>
        <dbReference type="Proteomes" id="UP001609219"/>
    </source>
</evidence>
<name>A0ABW7K9Z3_9NOCA</name>
<sequence>MADIVNRVRRMRRQNRRWYEWGHRVMTLVGREDGGAYGGVPRPRDMWFRHENGRIRTTYNYDDVRAKNDGEWKIFDSQSDGFEVVIGYWPHPNDNGSISRSGLDGRAEQRLFLRWFVWDGLVKAEWLGLRRWLYYKALTSVVEQKVPFTCQATPTSGYSHWHCSLRRKHVGEHRFHNYTWANSGRVKFKPVRNA</sequence>
<dbReference type="RefSeq" id="WP_395124261.1">
    <property type="nucleotide sequence ID" value="NZ_JBIMSN010000126.1"/>
</dbReference>
<dbReference type="Proteomes" id="UP001609176">
    <property type="component" value="Unassembled WGS sequence"/>
</dbReference>
<comment type="caution">
    <text evidence="1">The sequence shown here is derived from an EMBL/GenBank/DDBJ whole genome shotgun (WGS) entry which is preliminary data.</text>
</comment>
<reference evidence="3 4" key="1">
    <citation type="submission" date="2024-10" db="EMBL/GenBank/DDBJ databases">
        <authorList>
            <person name="Riesco R."/>
        </authorList>
    </citation>
    <scope>NUCLEOTIDE SEQUENCE [LARGE SCALE GENOMIC DNA]</scope>
    <source>
        <strain evidence="2 3">NCIMB 15448</strain>
        <strain evidence="1 4">NCIMB 15450</strain>
    </source>
</reference>
<evidence type="ECO:0000313" key="2">
    <source>
        <dbReference type="EMBL" id="MFH5242252.1"/>
    </source>
</evidence>
<proteinExistence type="predicted"/>
<protein>
    <submittedName>
        <fullName evidence="1">Uncharacterized protein</fullName>
    </submittedName>
</protein>
<evidence type="ECO:0000313" key="3">
    <source>
        <dbReference type="Proteomes" id="UP001609176"/>
    </source>
</evidence>
<accession>A0ABW7K9Z3</accession>